<keyword evidence="1" id="KW-1133">Transmembrane helix</keyword>
<dbReference type="EMBL" id="WMEX01000006">
    <property type="protein sequence ID" value="MYL27545.1"/>
    <property type="molecule type" value="Genomic_DNA"/>
</dbReference>
<name>A0A9X4YGH8_9GAMM</name>
<evidence type="ECO:0000256" key="1">
    <source>
        <dbReference type="SAM" id="Phobius"/>
    </source>
</evidence>
<dbReference type="AlphaFoldDB" id="A0A9X4YGH8"/>
<proteinExistence type="predicted"/>
<dbReference type="InterPro" id="IPR021344">
    <property type="entry name" value="DUF2970"/>
</dbReference>
<evidence type="ECO:0000313" key="2">
    <source>
        <dbReference type="EMBL" id="MYL27545.1"/>
    </source>
</evidence>
<sequence length="79" mass="8252">MQPTGGFVSNSDQDKPGLWQVVFSILAAALGVNSESNRQKDFSASSPWPFIIGGIIFGVVFVVGIALIVKIVLESTGAA</sequence>
<evidence type="ECO:0000313" key="3">
    <source>
        <dbReference type="Proteomes" id="UP000460751"/>
    </source>
</evidence>
<dbReference type="Proteomes" id="UP000460751">
    <property type="component" value="Unassembled WGS sequence"/>
</dbReference>
<keyword evidence="3" id="KW-1185">Reference proteome</keyword>
<keyword evidence="1" id="KW-0472">Membrane</keyword>
<gene>
    <name evidence="2" type="ORF">GLW01_12155</name>
</gene>
<protein>
    <submittedName>
        <fullName evidence="2">DUF2970 domain-containing protein</fullName>
    </submittedName>
</protein>
<organism evidence="2 3">
    <name type="scientific">Vreelandella halophila</name>
    <dbReference type="NCBI Taxonomy" id="86177"/>
    <lineage>
        <taxon>Bacteria</taxon>
        <taxon>Pseudomonadati</taxon>
        <taxon>Pseudomonadota</taxon>
        <taxon>Gammaproteobacteria</taxon>
        <taxon>Oceanospirillales</taxon>
        <taxon>Halomonadaceae</taxon>
        <taxon>Vreelandella</taxon>
    </lineage>
</organism>
<comment type="caution">
    <text evidence="2">The sequence shown here is derived from an EMBL/GenBank/DDBJ whole genome shotgun (WGS) entry which is preliminary data.</text>
</comment>
<dbReference type="OrthoDB" id="5625885at2"/>
<dbReference type="Pfam" id="PF11174">
    <property type="entry name" value="DUF2970"/>
    <property type="match status" value="1"/>
</dbReference>
<feature type="transmembrane region" description="Helical" evidence="1">
    <location>
        <begin position="48"/>
        <end position="73"/>
    </location>
</feature>
<reference evidence="2 3" key="1">
    <citation type="submission" date="2019-11" db="EMBL/GenBank/DDBJ databases">
        <title>Genome sequences of 17 halophilic strains isolated from different environments.</title>
        <authorList>
            <person name="Furrow R.E."/>
        </authorList>
    </citation>
    <scope>NUCLEOTIDE SEQUENCE [LARGE SCALE GENOMIC DNA]</scope>
    <source>
        <strain evidence="2 3">22507_15_FS</strain>
    </source>
</reference>
<keyword evidence="1" id="KW-0812">Transmembrane</keyword>
<accession>A0A9X4YGH8</accession>